<protein>
    <submittedName>
        <fullName evidence="4">ADP-sugar pyrophosphatase</fullName>
    </submittedName>
</protein>
<evidence type="ECO:0000259" key="3">
    <source>
        <dbReference type="PROSITE" id="PS51462"/>
    </source>
</evidence>
<dbReference type="AlphaFoldDB" id="A0A5J4YTM9"/>
<feature type="compositionally biased region" description="Acidic residues" evidence="2">
    <location>
        <begin position="60"/>
        <end position="70"/>
    </location>
</feature>
<accession>A0A5J4YTM9</accession>
<dbReference type="GO" id="GO:0019693">
    <property type="term" value="P:ribose phosphate metabolic process"/>
    <property type="evidence" value="ECO:0007669"/>
    <property type="project" value="TreeGrafter"/>
</dbReference>
<reference evidence="5" key="1">
    <citation type="journal article" date="2019" name="Nat. Commun.">
        <title>Expansion of phycobilisome linker gene families in mesophilic red algae.</title>
        <authorList>
            <person name="Lee J."/>
            <person name="Kim D."/>
            <person name="Bhattacharya D."/>
            <person name="Yoon H.S."/>
        </authorList>
    </citation>
    <scope>NUCLEOTIDE SEQUENCE [LARGE SCALE GENOMIC DNA]</scope>
    <source>
        <strain evidence="5">CCMP 1328</strain>
    </source>
</reference>
<dbReference type="GO" id="GO:0006753">
    <property type="term" value="P:nucleoside phosphate metabolic process"/>
    <property type="evidence" value="ECO:0007669"/>
    <property type="project" value="TreeGrafter"/>
</dbReference>
<dbReference type="Pfam" id="PF00293">
    <property type="entry name" value="NUDIX"/>
    <property type="match status" value="1"/>
</dbReference>
<organism evidence="4 5">
    <name type="scientific">Porphyridium purpureum</name>
    <name type="common">Red alga</name>
    <name type="synonym">Porphyridium cruentum</name>
    <dbReference type="NCBI Taxonomy" id="35688"/>
    <lineage>
        <taxon>Eukaryota</taxon>
        <taxon>Rhodophyta</taxon>
        <taxon>Bangiophyceae</taxon>
        <taxon>Porphyridiales</taxon>
        <taxon>Porphyridiaceae</taxon>
        <taxon>Porphyridium</taxon>
    </lineage>
</organism>
<dbReference type="EMBL" id="VRMN01000005">
    <property type="protein sequence ID" value="KAA8494192.1"/>
    <property type="molecule type" value="Genomic_DNA"/>
</dbReference>
<dbReference type="InterPro" id="IPR020084">
    <property type="entry name" value="NUDIX_hydrolase_CS"/>
</dbReference>
<dbReference type="GO" id="GO:0016787">
    <property type="term" value="F:hydrolase activity"/>
    <property type="evidence" value="ECO:0007669"/>
    <property type="project" value="UniProtKB-KW"/>
</dbReference>
<name>A0A5J4YTM9_PORPP</name>
<dbReference type="PROSITE" id="PS51462">
    <property type="entry name" value="NUDIX"/>
    <property type="match status" value="1"/>
</dbReference>
<evidence type="ECO:0000313" key="4">
    <source>
        <dbReference type="EMBL" id="KAA8494192.1"/>
    </source>
</evidence>
<keyword evidence="5" id="KW-1185">Reference proteome</keyword>
<keyword evidence="1" id="KW-0378">Hydrolase</keyword>
<feature type="region of interest" description="Disordered" evidence="2">
    <location>
        <begin position="44"/>
        <end position="79"/>
    </location>
</feature>
<feature type="domain" description="Nudix hydrolase" evidence="3">
    <location>
        <begin position="83"/>
        <end position="232"/>
    </location>
</feature>
<dbReference type="InterPro" id="IPR000086">
    <property type="entry name" value="NUDIX_hydrolase_dom"/>
</dbReference>
<dbReference type="SUPFAM" id="SSF55811">
    <property type="entry name" value="Nudix"/>
    <property type="match status" value="1"/>
</dbReference>
<dbReference type="PROSITE" id="PS00893">
    <property type="entry name" value="NUDIX_BOX"/>
    <property type="match status" value="1"/>
</dbReference>
<sequence>MESKLGVAKVESVETVAETRFLRLEKLTYTTPFGIRRKWDRVSRVKPDESLEDKAKREEGDAEVENDASADADGAPRDDAAKYKRAADAVCVFAVMRSRKHPEQPPETVLVKQFRPATGGTVVELPAGLIDKGESPGAAALREFKEETGLTGSVLGVSPATYLSAGLSSETVCIVIVQVNLDAEENQDVPTTIERPEENEYLEVERVPLSRLLVHLDRLSEEGMSIFTGLYTLAFGLSMGWTHSG</sequence>
<evidence type="ECO:0000313" key="5">
    <source>
        <dbReference type="Proteomes" id="UP000324585"/>
    </source>
</evidence>
<dbReference type="InterPro" id="IPR015797">
    <property type="entry name" value="NUDIX_hydrolase-like_dom_sf"/>
</dbReference>
<evidence type="ECO:0000256" key="1">
    <source>
        <dbReference type="ARBA" id="ARBA00022801"/>
    </source>
</evidence>
<dbReference type="OMA" id="IDANEDP"/>
<feature type="compositionally biased region" description="Basic and acidic residues" evidence="2">
    <location>
        <begin position="44"/>
        <end position="59"/>
    </location>
</feature>
<dbReference type="PANTHER" id="PTHR11839:SF1">
    <property type="entry name" value="ADP-SUGAR PYROPHOSPHATASE"/>
    <property type="match status" value="1"/>
</dbReference>
<dbReference type="CDD" id="cd18888">
    <property type="entry name" value="NUDIX_ADPRase_Nudt5"/>
    <property type="match status" value="1"/>
</dbReference>
<dbReference type="PANTHER" id="PTHR11839">
    <property type="entry name" value="UDP/ADP-SUGAR PYROPHOSPHATASE"/>
    <property type="match status" value="1"/>
</dbReference>
<dbReference type="OrthoDB" id="10249920at2759"/>
<gene>
    <name evidence="4" type="ORF">FVE85_4167</name>
</gene>
<evidence type="ECO:0000256" key="2">
    <source>
        <dbReference type="SAM" id="MobiDB-lite"/>
    </source>
</evidence>
<proteinExistence type="predicted"/>
<dbReference type="Proteomes" id="UP000324585">
    <property type="component" value="Unassembled WGS sequence"/>
</dbReference>
<comment type="caution">
    <text evidence="4">The sequence shown here is derived from an EMBL/GenBank/DDBJ whole genome shotgun (WGS) entry which is preliminary data.</text>
</comment>
<dbReference type="Gene3D" id="3.90.79.10">
    <property type="entry name" value="Nucleoside Triphosphate Pyrophosphohydrolase"/>
    <property type="match status" value="1"/>
</dbReference>